<sequence length="429" mass="48013">MIPYQKMTKEELLKEQAVLQSAYKEFQGRGLKLDMSRGKPAPNQLDLSMGMLDVLTSQDVLACEDGLDARNYGLLDGIPEAKELYAEILEVSPDEVIIGGNSSLNMMYDTIVRAMQFGFVDSPRPWKDEKTVKCLCPVPGYDRHFAISELFGIEMINVPMTPAGPDMDLVEKLAAEDESIKFIWCVPMYSNPQGITYSDETVARFASMKTAAPDFKIIWDNAYCVHHLTDTPDRLMNLMDACKKQGTEDRVFIFASMSKISFPGAGIAAMAATKHNLDFVKQQMSIQTIGFDKIKQLRHVKYFKNIDGVKAHMQKHREILEPKFNAVLKKLDEEIKPLEIAEWHAPNGGYFISLDTMDGCAKRVVGLCKEAGAVMTGAGATYPYGKDPQDRNIRIAPTYPSVSELDQAMELFCLCVRLASVEKLLSEMN</sequence>
<dbReference type="CDD" id="cd00609">
    <property type="entry name" value="AAT_like"/>
    <property type="match status" value="1"/>
</dbReference>
<dbReference type="AlphaFoldDB" id="A0A8J6P276"/>
<dbReference type="InterPro" id="IPR015424">
    <property type="entry name" value="PyrdxlP-dep_Trfase"/>
</dbReference>
<dbReference type="SUPFAM" id="SSF53383">
    <property type="entry name" value="PLP-dependent transferases"/>
    <property type="match status" value="1"/>
</dbReference>
<dbReference type="Pfam" id="PF12897">
    <property type="entry name" value="Asp_aminotransf"/>
    <property type="match status" value="1"/>
</dbReference>
<dbReference type="InterPro" id="IPR015421">
    <property type="entry name" value="PyrdxlP-dep_Trfase_major"/>
</dbReference>
<protein>
    <submittedName>
        <fullName evidence="1">Aminotransferase</fullName>
    </submittedName>
</protein>
<organism evidence="1 2">
    <name type="scientific">Massiliimalia timonensis</name>
    <dbReference type="NCBI Taxonomy" id="1987501"/>
    <lineage>
        <taxon>Bacteria</taxon>
        <taxon>Bacillati</taxon>
        <taxon>Bacillota</taxon>
        <taxon>Clostridia</taxon>
        <taxon>Eubacteriales</taxon>
        <taxon>Oscillospiraceae</taxon>
        <taxon>Massiliimalia</taxon>
    </lineage>
</organism>
<keyword evidence="2" id="KW-1185">Reference proteome</keyword>
<proteinExistence type="predicted"/>
<accession>A0A8J6P276</accession>
<evidence type="ECO:0000313" key="2">
    <source>
        <dbReference type="Proteomes" id="UP000632659"/>
    </source>
</evidence>
<dbReference type="Gene3D" id="3.90.1150.10">
    <property type="entry name" value="Aspartate Aminotransferase, domain 1"/>
    <property type="match status" value="1"/>
</dbReference>
<evidence type="ECO:0000313" key="1">
    <source>
        <dbReference type="EMBL" id="MBC8611524.1"/>
    </source>
</evidence>
<comment type="caution">
    <text evidence="1">The sequence shown here is derived from an EMBL/GenBank/DDBJ whole genome shotgun (WGS) entry which is preliminary data.</text>
</comment>
<gene>
    <name evidence="1" type="ORF">H8702_10495</name>
</gene>
<dbReference type="EMBL" id="JACRTL010000006">
    <property type="protein sequence ID" value="MBC8611524.1"/>
    <property type="molecule type" value="Genomic_DNA"/>
</dbReference>
<dbReference type="RefSeq" id="WP_187536686.1">
    <property type="nucleotide sequence ID" value="NZ_JACRTL010000006.1"/>
</dbReference>
<dbReference type="InterPro" id="IPR024551">
    <property type="entry name" value="AspAT_Ic"/>
</dbReference>
<dbReference type="PANTHER" id="PTHR43799:SF1">
    <property type="entry name" value="ASPARTATE AMINOTRANSFERASE"/>
    <property type="match status" value="1"/>
</dbReference>
<name>A0A8J6P276_9FIRM</name>
<dbReference type="GO" id="GO:0004069">
    <property type="term" value="F:L-aspartate:2-oxoglutarate aminotransferase activity"/>
    <property type="evidence" value="ECO:0007669"/>
    <property type="project" value="InterPro"/>
</dbReference>
<dbReference type="Proteomes" id="UP000632659">
    <property type="component" value="Unassembled WGS sequence"/>
</dbReference>
<keyword evidence="1" id="KW-0032">Aminotransferase</keyword>
<dbReference type="PANTHER" id="PTHR43799">
    <property type="entry name" value="AMINOTRANSFERASE, PUTATIVE-RELATED"/>
    <property type="match status" value="1"/>
</dbReference>
<keyword evidence="1" id="KW-0808">Transferase</keyword>
<dbReference type="InterPro" id="IPR015422">
    <property type="entry name" value="PyrdxlP-dep_Trfase_small"/>
</dbReference>
<reference evidence="1" key="1">
    <citation type="submission" date="2020-08" db="EMBL/GenBank/DDBJ databases">
        <title>Genome public.</title>
        <authorList>
            <person name="Liu C."/>
            <person name="Sun Q."/>
        </authorList>
    </citation>
    <scope>NUCLEOTIDE SEQUENCE</scope>
    <source>
        <strain evidence="1">NSJ-15</strain>
    </source>
</reference>
<dbReference type="Gene3D" id="3.40.640.10">
    <property type="entry name" value="Type I PLP-dependent aspartate aminotransferase-like (Major domain)"/>
    <property type="match status" value="1"/>
</dbReference>